<dbReference type="PRINTS" id="PR00109">
    <property type="entry name" value="TYRKINASE"/>
</dbReference>
<dbReference type="SMART" id="SM00220">
    <property type="entry name" value="S_TKc"/>
    <property type="match status" value="1"/>
</dbReference>
<name>A0ABY9CRJ1_VITVI</name>
<dbReference type="InterPro" id="IPR008271">
    <property type="entry name" value="Ser/Thr_kinase_AS"/>
</dbReference>
<evidence type="ECO:0000259" key="7">
    <source>
        <dbReference type="PROSITE" id="PS50011"/>
    </source>
</evidence>
<dbReference type="InterPro" id="IPR000719">
    <property type="entry name" value="Prot_kinase_dom"/>
</dbReference>
<dbReference type="Gene3D" id="1.10.510.10">
    <property type="entry name" value="Transferase(Phosphotransferase) domain 1"/>
    <property type="match status" value="1"/>
</dbReference>
<accession>A0ABY9CRJ1</accession>
<dbReference type="PROSITE" id="PS00107">
    <property type="entry name" value="PROTEIN_KINASE_ATP"/>
    <property type="match status" value="1"/>
</dbReference>
<gene>
    <name evidence="8" type="ORF">VitviT2T_016622</name>
</gene>
<evidence type="ECO:0000256" key="4">
    <source>
        <dbReference type="ARBA" id="ARBA00022777"/>
    </source>
</evidence>
<evidence type="ECO:0000256" key="1">
    <source>
        <dbReference type="ARBA" id="ARBA00022527"/>
    </source>
</evidence>
<dbReference type="PANTHER" id="PTHR23257:SF824">
    <property type="entry name" value="PROTEIN KINASE DOMAIN-CONTAINING PROTEIN"/>
    <property type="match status" value="1"/>
</dbReference>
<evidence type="ECO:0000256" key="2">
    <source>
        <dbReference type="ARBA" id="ARBA00022679"/>
    </source>
</evidence>
<evidence type="ECO:0000313" key="9">
    <source>
        <dbReference type="Proteomes" id="UP001227230"/>
    </source>
</evidence>
<dbReference type="Gene3D" id="3.30.200.20">
    <property type="entry name" value="Phosphorylase Kinase, domain 1"/>
    <property type="match status" value="1"/>
</dbReference>
<dbReference type="CDD" id="cd06410">
    <property type="entry name" value="PB1_UP2"/>
    <property type="match status" value="1"/>
</dbReference>
<dbReference type="SUPFAM" id="SSF56112">
    <property type="entry name" value="Protein kinase-like (PK-like)"/>
    <property type="match status" value="1"/>
</dbReference>
<dbReference type="EMBL" id="CP126658">
    <property type="protein sequence ID" value="WJZ98067.1"/>
    <property type="molecule type" value="Genomic_DNA"/>
</dbReference>
<keyword evidence="3 6" id="KW-0547">Nucleotide-binding</keyword>
<evidence type="ECO:0000256" key="5">
    <source>
        <dbReference type="ARBA" id="ARBA00022840"/>
    </source>
</evidence>
<dbReference type="InterPro" id="IPR011009">
    <property type="entry name" value="Kinase-like_dom_sf"/>
</dbReference>
<dbReference type="SMART" id="SM00666">
    <property type="entry name" value="PB1"/>
    <property type="match status" value="1"/>
</dbReference>
<dbReference type="Proteomes" id="UP001227230">
    <property type="component" value="Chromosome 11"/>
</dbReference>
<dbReference type="InterPro" id="IPR000270">
    <property type="entry name" value="PB1_dom"/>
</dbReference>
<keyword evidence="1" id="KW-0723">Serine/threonine-protein kinase</keyword>
<sequence>MKEPSMLRRRRPNSSKKLKLVCSFNGRFQTRPPSGKLGYVGGDTRIISVDRGIGFMKLRSKISELCPDIRSFSLKYRLPESDPVHGDTTNLVLIASDDDVRCMVDEYDKMDFYGQQTRLRIFVFRDNGYVNVNLPMNCIENINDYVCGKKGFGVEGKETCVKGVSDFGDYISNVFQSRNSGSYLFGLQFDTKEINNPATVVAGGRYSDRSLRKVILKQRFSAKKPAPISSFCSGEREFRRSDEQKYCYPLIDLAPEALVPKSKQTANLNFEHPREVNILICKTEDALSPGNQNFENLVRNGNTRVDGSSPRQCLLRLSGCNGGGMNQGISNTSSEVVQFPQLSCISSIISLSSGSNAKQDLRNMDPMSWTNFNRKNMPCPANYDSGKISLLPLSCSNEMVGSASPMKILSARDRALGGDLQSGIRKHRFGMCDTRNHRMCLYHIRNHQSNLSEMGSNQNLRLDGRSWSGRCCPGLRPNPNIAKQGQSMRSYHPNYLKPLSCTHTHTLQGLMRMMDSSLNSHSCSHDLQYANENIRDQGILASEYGSPNIEECKFAYHGAYAGMGNPPLLFRNAVENPLKDGFLTDSGSGMHEVPHQNPYQNCHRVLTNCESGCYDSRQPFSLSPQKVDNISAFLNYPGYSQGTELRCNSKLSDREAGIESLSTHRDGAHTLQGGVASPVDLSLGNLSLSSSKEVEPLALSSHVDIDVSEALLKSQSKHLDLIDGHSSPEAYNSNGMESGSLTGNATKLGNDYVHKEEIQLDPSSDLSIDEKVCIKESHKGSKLIGGVSSDLAAFYSLLSTRELQTIKNTDLEYIKELGSGTYGTVSYGKWKGSDVAIKRIKPSCFTEDTLEEDRLVAEFWKEAHILGQLHHPNIVAFYGVVTDGPVTNLATVTEYMVNGSLKQVLQKKDRTIDHRKRLIIAMDAAFGMEYLHGKNIVHFDLKSHNLFMNMRDPQRPVCKIGDLGLSKIKQRTLISGGLRGTIPWMAPELFNSKNDLVTEKVDVYSFGIAMWELLTGEEPYGKLSSEEIIAGIIKGNLRPKIPTCDPAWRSLMERCWSSDPGSRPDFSEIAKELRVMSAAMNIK</sequence>
<keyword evidence="4" id="KW-0418">Kinase</keyword>
<evidence type="ECO:0000256" key="3">
    <source>
        <dbReference type="ARBA" id="ARBA00022741"/>
    </source>
</evidence>
<evidence type="ECO:0000256" key="6">
    <source>
        <dbReference type="PROSITE-ProRule" id="PRU10141"/>
    </source>
</evidence>
<feature type="domain" description="Protein kinase" evidence="7">
    <location>
        <begin position="811"/>
        <end position="1075"/>
    </location>
</feature>
<dbReference type="CDD" id="cd13999">
    <property type="entry name" value="STKc_MAP3K-like"/>
    <property type="match status" value="1"/>
</dbReference>
<dbReference type="PANTHER" id="PTHR23257">
    <property type="entry name" value="SERINE-THREONINE PROTEIN KINASE"/>
    <property type="match status" value="1"/>
</dbReference>
<dbReference type="InterPro" id="IPR050167">
    <property type="entry name" value="Ser_Thr_protein_kinase"/>
</dbReference>
<keyword evidence="5 6" id="KW-0067">ATP-binding</keyword>
<keyword evidence="9" id="KW-1185">Reference proteome</keyword>
<dbReference type="PROSITE" id="PS50011">
    <property type="entry name" value="PROTEIN_KINASE_DOM"/>
    <property type="match status" value="1"/>
</dbReference>
<organism evidence="8 9">
    <name type="scientific">Vitis vinifera</name>
    <name type="common">Grape</name>
    <dbReference type="NCBI Taxonomy" id="29760"/>
    <lineage>
        <taxon>Eukaryota</taxon>
        <taxon>Viridiplantae</taxon>
        <taxon>Streptophyta</taxon>
        <taxon>Embryophyta</taxon>
        <taxon>Tracheophyta</taxon>
        <taxon>Spermatophyta</taxon>
        <taxon>Magnoliopsida</taxon>
        <taxon>eudicotyledons</taxon>
        <taxon>Gunneridae</taxon>
        <taxon>Pentapetalae</taxon>
        <taxon>rosids</taxon>
        <taxon>Vitales</taxon>
        <taxon>Vitaceae</taxon>
        <taxon>Viteae</taxon>
        <taxon>Vitis</taxon>
    </lineage>
</organism>
<dbReference type="InterPro" id="IPR001245">
    <property type="entry name" value="Ser-Thr/Tyr_kinase_cat_dom"/>
</dbReference>
<dbReference type="SUPFAM" id="SSF54277">
    <property type="entry name" value="CAD &amp; PB1 domains"/>
    <property type="match status" value="1"/>
</dbReference>
<evidence type="ECO:0000313" key="8">
    <source>
        <dbReference type="EMBL" id="WJZ98067.1"/>
    </source>
</evidence>
<dbReference type="Pfam" id="PF00564">
    <property type="entry name" value="PB1"/>
    <property type="match status" value="1"/>
</dbReference>
<protein>
    <recommendedName>
        <fullName evidence="7">Protein kinase domain-containing protein</fullName>
    </recommendedName>
</protein>
<reference evidence="8 9" key="1">
    <citation type="journal article" date="2023" name="Hortic Res">
        <title>The complete reference genome for grapevine (Vitis vinifera L.) genetics and breeding.</title>
        <authorList>
            <person name="Shi X."/>
            <person name="Cao S."/>
            <person name="Wang X."/>
            <person name="Huang S."/>
            <person name="Wang Y."/>
            <person name="Liu Z."/>
            <person name="Liu W."/>
            <person name="Leng X."/>
            <person name="Peng Y."/>
            <person name="Wang N."/>
            <person name="Wang Y."/>
            <person name="Ma Z."/>
            <person name="Xu X."/>
            <person name="Zhang F."/>
            <person name="Xue H."/>
            <person name="Zhong H."/>
            <person name="Wang Y."/>
            <person name="Zhang K."/>
            <person name="Velt A."/>
            <person name="Avia K."/>
            <person name="Holtgrawe D."/>
            <person name="Grimplet J."/>
            <person name="Matus J.T."/>
            <person name="Ware D."/>
            <person name="Wu X."/>
            <person name="Wang H."/>
            <person name="Liu C."/>
            <person name="Fang Y."/>
            <person name="Rustenholz C."/>
            <person name="Cheng Z."/>
            <person name="Xiao H."/>
            <person name="Zhou Y."/>
        </authorList>
    </citation>
    <scope>NUCLEOTIDE SEQUENCE [LARGE SCALE GENOMIC DNA]</scope>
    <source>
        <strain evidence="9">cv. Pinot noir / PN40024</strain>
        <tissue evidence="8">Leaf</tissue>
    </source>
</reference>
<dbReference type="Pfam" id="PF07714">
    <property type="entry name" value="PK_Tyr_Ser-Thr"/>
    <property type="match status" value="1"/>
</dbReference>
<feature type="binding site" evidence="6">
    <location>
        <position position="838"/>
    </location>
    <ligand>
        <name>ATP</name>
        <dbReference type="ChEBI" id="CHEBI:30616"/>
    </ligand>
</feature>
<dbReference type="InterPro" id="IPR017441">
    <property type="entry name" value="Protein_kinase_ATP_BS"/>
</dbReference>
<dbReference type="PROSITE" id="PS00108">
    <property type="entry name" value="PROTEIN_KINASE_ST"/>
    <property type="match status" value="1"/>
</dbReference>
<keyword evidence="2" id="KW-0808">Transferase</keyword>
<proteinExistence type="predicted"/>